<reference evidence="2" key="3">
    <citation type="submission" date="2022-06" db="UniProtKB">
        <authorList>
            <consortium name="EnsemblPlants"/>
        </authorList>
    </citation>
    <scope>IDENTIFICATION</scope>
</reference>
<feature type="compositionally biased region" description="Basic and acidic residues" evidence="1">
    <location>
        <begin position="35"/>
        <end position="44"/>
    </location>
</feature>
<accession>A0A8R7P1Z9</accession>
<dbReference type="Proteomes" id="UP000015106">
    <property type="component" value="Chromosome 1"/>
</dbReference>
<dbReference type="Gramene" id="TuG1812G0100002282.01.T01">
    <property type="protein sequence ID" value="TuG1812G0100002282.01.T01.cds289371"/>
    <property type="gene ID" value="TuG1812G0100002282.01"/>
</dbReference>
<protein>
    <submittedName>
        <fullName evidence="2">Uncharacterized protein</fullName>
    </submittedName>
</protein>
<evidence type="ECO:0000313" key="3">
    <source>
        <dbReference type="Proteomes" id="UP000015106"/>
    </source>
</evidence>
<name>A0A8R7P1Z9_TRIUA</name>
<reference evidence="3" key="1">
    <citation type="journal article" date="2013" name="Nature">
        <title>Draft genome of the wheat A-genome progenitor Triticum urartu.</title>
        <authorList>
            <person name="Ling H.Q."/>
            <person name="Zhao S."/>
            <person name="Liu D."/>
            <person name="Wang J."/>
            <person name="Sun H."/>
            <person name="Zhang C."/>
            <person name="Fan H."/>
            <person name="Li D."/>
            <person name="Dong L."/>
            <person name="Tao Y."/>
            <person name="Gao C."/>
            <person name="Wu H."/>
            <person name="Li Y."/>
            <person name="Cui Y."/>
            <person name="Guo X."/>
            <person name="Zheng S."/>
            <person name="Wang B."/>
            <person name="Yu K."/>
            <person name="Liang Q."/>
            <person name="Yang W."/>
            <person name="Lou X."/>
            <person name="Chen J."/>
            <person name="Feng M."/>
            <person name="Jian J."/>
            <person name="Zhang X."/>
            <person name="Luo G."/>
            <person name="Jiang Y."/>
            <person name="Liu J."/>
            <person name="Wang Z."/>
            <person name="Sha Y."/>
            <person name="Zhang B."/>
            <person name="Wu H."/>
            <person name="Tang D."/>
            <person name="Shen Q."/>
            <person name="Xue P."/>
            <person name="Zou S."/>
            <person name="Wang X."/>
            <person name="Liu X."/>
            <person name="Wang F."/>
            <person name="Yang Y."/>
            <person name="An X."/>
            <person name="Dong Z."/>
            <person name="Zhang K."/>
            <person name="Zhang X."/>
            <person name="Luo M.C."/>
            <person name="Dvorak J."/>
            <person name="Tong Y."/>
            <person name="Wang J."/>
            <person name="Yang H."/>
            <person name="Li Z."/>
            <person name="Wang D."/>
            <person name="Zhang A."/>
            <person name="Wang J."/>
        </authorList>
    </citation>
    <scope>NUCLEOTIDE SEQUENCE</scope>
    <source>
        <strain evidence="3">cv. G1812</strain>
    </source>
</reference>
<dbReference type="AlphaFoldDB" id="A0A8R7P1Z9"/>
<dbReference type="EnsemblPlants" id="TuG1812G0100002282.01.T01">
    <property type="protein sequence ID" value="TuG1812G0100002282.01.T01.cds289371"/>
    <property type="gene ID" value="TuG1812G0100002282.01"/>
</dbReference>
<sequence>MEPNRFLQPNWHMILPSLQKQNHVVTKTQHQLPLHNRDQTDSWDMHQTSN</sequence>
<feature type="region of interest" description="Disordered" evidence="1">
    <location>
        <begin position="30"/>
        <end position="50"/>
    </location>
</feature>
<keyword evidence="3" id="KW-1185">Reference proteome</keyword>
<proteinExistence type="predicted"/>
<evidence type="ECO:0000313" key="2">
    <source>
        <dbReference type="EnsemblPlants" id="TuG1812G0100002282.01.T01.cds289371"/>
    </source>
</evidence>
<evidence type="ECO:0000256" key="1">
    <source>
        <dbReference type="SAM" id="MobiDB-lite"/>
    </source>
</evidence>
<reference evidence="2" key="2">
    <citation type="submission" date="2018-03" db="EMBL/GenBank/DDBJ databases">
        <title>The Triticum urartu genome reveals the dynamic nature of wheat genome evolution.</title>
        <authorList>
            <person name="Ling H."/>
            <person name="Ma B."/>
            <person name="Shi X."/>
            <person name="Liu H."/>
            <person name="Dong L."/>
            <person name="Sun H."/>
            <person name="Cao Y."/>
            <person name="Gao Q."/>
            <person name="Zheng S."/>
            <person name="Li Y."/>
            <person name="Yu Y."/>
            <person name="Du H."/>
            <person name="Qi M."/>
            <person name="Li Y."/>
            <person name="Yu H."/>
            <person name="Cui Y."/>
            <person name="Wang N."/>
            <person name="Chen C."/>
            <person name="Wu H."/>
            <person name="Zhao Y."/>
            <person name="Zhang J."/>
            <person name="Li Y."/>
            <person name="Zhou W."/>
            <person name="Zhang B."/>
            <person name="Hu W."/>
            <person name="Eijk M."/>
            <person name="Tang J."/>
            <person name="Witsenboer H."/>
            <person name="Zhao S."/>
            <person name="Li Z."/>
            <person name="Zhang A."/>
            <person name="Wang D."/>
            <person name="Liang C."/>
        </authorList>
    </citation>
    <scope>NUCLEOTIDE SEQUENCE [LARGE SCALE GENOMIC DNA]</scope>
    <source>
        <strain evidence="2">cv. G1812</strain>
    </source>
</reference>
<organism evidence="2 3">
    <name type="scientific">Triticum urartu</name>
    <name type="common">Red wild einkorn</name>
    <name type="synonym">Crithodium urartu</name>
    <dbReference type="NCBI Taxonomy" id="4572"/>
    <lineage>
        <taxon>Eukaryota</taxon>
        <taxon>Viridiplantae</taxon>
        <taxon>Streptophyta</taxon>
        <taxon>Embryophyta</taxon>
        <taxon>Tracheophyta</taxon>
        <taxon>Spermatophyta</taxon>
        <taxon>Magnoliopsida</taxon>
        <taxon>Liliopsida</taxon>
        <taxon>Poales</taxon>
        <taxon>Poaceae</taxon>
        <taxon>BOP clade</taxon>
        <taxon>Pooideae</taxon>
        <taxon>Triticodae</taxon>
        <taxon>Triticeae</taxon>
        <taxon>Triticinae</taxon>
        <taxon>Triticum</taxon>
    </lineage>
</organism>